<dbReference type="Pfam" id="PF17189">
    <property type="entry name" value="Glyco_hydro_30C"/>
    <property type="match status" value="1"/>
</dbReference>
<dbReference type="InterPro" id="IPR033452">
    <property type="entry name" value="GH30_C"/>
</dbReference>
<evidence type="ECO:0000259" key="11">
    <source>
        <dbReference type="Pfam" id="PF02055"/>
    </source>
</evidence>
<accession>A0A0F9XQK6</accession>
<dbReference type="SUPFAM" id="SSF51011">
    <property type="entry name" value="Glycosyl hydrolase domain"/>
    <property type="match status" value="1"/>
</dbReference>
<dbReference type="Proteomes" id="UP000034112">
    <property type="component" value="Unassembled WGS sequence"/>
</dbReference>
<evidence type="ECO:0000256" key="2">
    <source>
        <dbReference type="ARBA" id="ARBA00005382"/>
    </source>
</evidence>
<keyword evidence="4 10" id="KW-0732">Signal</keyword>
<evidence type="ECO:0000256" key="1">
    <source>
        <dbReference type="ARBA" id="ARBA00004613"/>
    </source>
</evidence>
<comment type="caution">
    <text evidence="13">The sequence shown here is derived from an EMBL/GenBank/DDBJ whole genome shotgun (WGS) entry which is preliminary data.</text>
</comment>
<evidence type="ECO:0000256" key="8">
    <source>
        <dbReference type="ARBA" id="ARBA00038935"/>
    </source>
</evidence>
<dbReference type="InterPro" id="IPR033453">
    <property type="entry name" value="Glyco_hydro_30_TIM-barrel"/>
</dbReference>
<feature type="domain" description="Glycosyl hydrolase family 30 beta sandwich" evidence="12">
    <location>
        <begin position="421"/>
        <end position="473"/>
    </location>
</feature>
<dbReference type="AlphaFoldDB" id="A0A0F9XQK6"/>
<evidence type="ECO:0000256" key="5">
    <source>
        <dbReference type="ARBA" id="ARBA00022801"/>
    </source>
</evidence>
<dbReference type="GO" id="GO:0046557">
    <property type="term" value="F:glucan endo-1,6-beta-glucosidase activity"/>
    <property type="evidence" value="ECO:0007669"/>
    <property type="project" value="UniProtKB-EC"/>
</dbReference>
<dbReference type="Gene3D" id="3.20.20.80">
    <property type="entry name" value="Glycosidases"/>
    <property type="match status" value="1"/>
</dbReference>
<evidence type="ECO:0000256" key="3">
    <source>
        <dbReference type="ARBA" id="ARBA00022525"/>
    </source>
</evidence>
<dbReference type="InterPro" id="IPR001139">
    <property type="entry name" value="Glyco_hydro_30"/>
</dbReference>
<dbReference type="SUPFAM" id="SSF51445">
    <property type="entry name" value="(Trans)glycosidases"/>
    <property type="match status" value="1"/>
</dbReference>
<comment type="subcellular location">
    <subcellularLocation>
        <location evidence="1">Secreted</location>
    </subcellularLocation>
</comment>
<dbReference type="OrthoDB" id="2160638at2759"/>
<comment type="similarity">
    <text evidence="2 9">Belongs to the glycosyl hydrolase 30 family.</text>
</comment>
<dbReference type="GO" id="GO:0006680">
    <property type="term" value="P:glucosylceramide catabolic process"/>
    <property type="evidence" value="ECO:0007669"/>
    <property type="project" value="TreeGrafter"/>
</dbReference>
<dbReference type="InterPro" id="IPR013780">
    <property type="entry name" value="Glyco_hydro_b"/>
</dbReference>
<evidence type="ECO:0000313" key="14">
    <source>
        <dbReference type="Proteomes" id="UP000034112"/>
    </source>
</evidence>
<dbReference type="PRINTS" id="PR00843">
    <property type="entry name" value="GLHYDRLASE30"/>
</dbReference>
<evidence type="ECO:0000313" key="13">
    <source>
        <dbReference type="EMBL" id="KKP06891.1"/>
    </source>
</evidence>
<dbReference type="EC" id="3.2.1.75" evidence="8"/>
<dbReference type="PANTHER" id="PTHR11069:SF23">
    <property type="entry name" value="LYSOSOMAL ACID GLUCOSYLCERAMIDASE"/>
    <property type="match status" value="1"/>
</dbReference>
<dbReference type="GO" id="GO:0005576">
    <property type="term" value="C:extracellular region"/>
    <property type="evidence" value="ECO:0007669"/>
    <property type="project" value="UniProtKB-SubCell"/>
</dbReference>
<dbReference type="EMBL" id="JOKZ01000016">
    <property type="protein sequence ID" value="KKP06891.1"/>
    <property type="molecule type" value="Genomic_DNA"/>
</dbReference>
<name>A0A0F9XQK6_TRIHA</name>
<feature type="chain" id="PRO_5002530247" description="glucan endo-1,6-beta-glucosidase" evidence="10">
    <location>
        <begin position="19"/>
        <end position="478"/>
    </location>
</feature>
<reference evidence="14" key="1">
    <citation type="journal article" date="2015" name="Genome Announc.">
        <title>Draft whole-genome sequence of the biocontrol agent Trichoderma harzianum T6776.</title>
        <authorList>
            <person name="Baroncelli R."/>
            <person name="Piaggeschi G."/>
            <person name="Fiorini L."/>
            <person name="Bertolini E."/>
            <person name="Zapparata A."/>
            <person name="Pe M.E."/>
            <person name="Sarrocco S."/>
            <person name="Vannacci G."/>
        </authorList>
    </citation>
    <scope>NUCLEOTIDE SEQUENCE [LARGE SCALE GENOMIC DNA]</scope>
    <source>
        <strain evidence="14">T6776</strain>
    </source>
</reference>
<feature type="domain" description="Glycosyl hydrolase family 30 TIM-barrel" evidence="11">
    <location>
        <begin position="64"/>
        <end position="403"/>
    </location>
</feature>
<evidence type="ECO:0000256" key="10">
    <source>
        <dbReference type="SAM" id="SignalP"/>
    </source>
</evidence>
<dbReference type="Gene3D" id="2.60.40.1180">
    <property type="entry name" value="Golgi alpha-mannosidase II"/>
    <property type="match status" value="1"/>
</dbReference>
<evidence type="ECO:0000256" key="4">
    <source>
        <dbReference type="ARBA" id="ARBA00022729"/>
    </source>
</evidence>
<sequence>MLLVSVLTTIAAVGGVNAASSFASSQDGRYQFTSVQAPVLGAGNPGIQDWQLFIKEKSGRKQTVKGFGAAITDATVAAFNKLNANSRTQLFNDLMTSSGLNFNLLRHTVASSDLSADPAYTYDDAGGNVDTGLNSFGLGDRGNAMISMLANFRRLQPQLTIVGSPWSAPGWMKVKGKLIGGGTANNKLNHAYENAYAQYFVKYLQAYEAGGAHIDAITLQNEPLNNKDDMPTMQIEAAESGALIRDKVGPALRNAGLNTQIWAWDHNQDVYTYPQTVMNTASQYVQAAAWHCYAGNAPENWTPLTRFHNEFPGKEQYMTECWTSVLSGGTDWVHSSSFALFPLQNWANGIIAWTLGTFTGGGPALSGSGNCQSCTGLVTVSSDGSGYKKEIDYYMLGQFSRYIPKGAVVVDGTGSWLFDPNTGVESVATINPDGTRTVVIQNRYNNDIWVRLATESESQTWNARVPARAVTTWILPKA</sequence>
<dbReference type="InterPro" id="IPR017853">
    <property type="entry name" value="GH"/>
</dbReference>
<dbReference type="PANTHER" id="PTHR11069">
    <property type="entry name" value="GLUCOSYLCERAMIDASE"/>
    <property type="match status" value="1"/>
</dbReference>
<keyword evidence="3" id="KW-0964">Secreted</keyword>
<protein>
    <recommendedName>
        <fullName evidence="8">glucan endo-1,6-beta-glucosidase</fullName>
        <ecNumber evidence="8">3.2.1.75</ecNumber>
    </recommendedName>
</protein>
<organism evidence="13 14">
    <name type="scientific">Trichoderma harzianum</name>
    <name type="common">Hypocrea lixii</name>
    <dbReference type="NCBI Taxonomy" id="5544"/>
    <lineage>
        <taxon>Eukaryota</taxon>
        <taxon>Fungi</taxon>
        <taxon>Dikarya</taxon>
        <taxon>Ascomycota</taxon>
        <taxon>Pezizomycotina</taxon>
        <taxon>Sordariomycetes</taxon>
        <taxon>Hypocreomycetidae</taxon>
        <taxon>Hypocreales</taxon>
        <taxon>Hypocreaceae</taxon>
        <taxon>Trichoderma</taxon>
    </lineage>
</organism>
<comment type="catalytic activity">
    <reaction evidence="7">
        <text>Random hydrolysis of (1-&gt;6)-linkages in (1-&gt;6)-beta-D-glucans.</text>
        <dbReference type="EC" id="3.2.1.75"/>
    </reaction>
</comment>
<evidence type="ECO:0000256" key="9">
    <source>
        <dbReference type="RuleBase" id="RU361188"/>
    </source>
</evidence>
<dbReference type="FunFam" id="3.20.20.80:FF:000128">
    <property type="entry name" value="Endo-1,6-beta-D-glucanase neg1"/>
    <property type="match status" value="1"/>
</dbReference>
<evidence type="ECO:0000256" key="7">
    <source>
        <dbReference type="ARBA" id="ARBA00036633"/>
    </source>
</evidence>
<keyword evidence="5 9" id="KW-0378">Hydrolase</keyword>
<evidence type="ECO:0000256" key="6">
    <source>
        <dbReference type="ARBA" id="ARBA00023295"/>
    </source>
</evidence>
<feature type="signal peptide" evidence="10">
    <location>
        <begin position="1"/>
        <end position="18"/>
    </location>
</feature>
<gene>
    <name evidence="13" type="ORF">THAR02_00972</name>
</gene>
<dbReference type="OMA" id="GLMWNFA"/>
<keyword evidence="6 9" id="KW-0326">Glycosidase</keyword>
<dbReference type="GO" id="GO:0016020">
    <property type="term" value="C:membrane"/>
    <property type="evidence" value="ECO:0007669"/>
    <property type="project" value="GOC"/>
</dbReference>
<dbReference type="Pfam" id="PF02055">
    <property type="entry name" value="Glyco_hydro_30"/>
    <property type="match status" value="1"/>
</dbReference>
<dbReference type="GO" id="GO:0004348">
    <property type="term" value="F:glucosylceramidase activity"/>
    <property type="evidence" value="ECO:0007669"/>
    <property type="project" value="InterPro"/>
</dbReference>
<evidence type="ECO:0000259" key="12">
    <source>
        <dbReference type="Pfam" id="PF17189"/>
    </source>
</evidence>
<proteinExistence type="inferred from homology"/>